<dbReference type="EMBL" id="LAZR01011417">
    <property type="protein sequence ID" value="KKM61797.1"/>
    <property type="molecule type" value="Genomic_DNA"/>
</dbReference>
<accession>A0A0F9LXM9</accession>
<gene>
    <name evidence="1" type="ORF">LCGC14_1528110</name>
</gene>
<dbReference type="AlphaFoldDB" id="A0A0F9LXM9"/>
<evidence type="ECO:0000313" key="1">
    <source>
        <dbReference type="EMBL" id="KKM61797.1"/>
    </source>
</evidence>
<name>A0A0F9LXM9_9ZZZZ</name>
<organism evidence="1">
    <name type="scientific">marine sediment metagenome</name>
    <dbReference type="NCBI Taxonomy" id="412755"/>
    <lineage>
        <taxon>unclassified sequences</taxon>
        <taxon>metagenomes</taxon>
        <taxon>ecological metagenomes</taxon>
    </lineage>
</organism>
<protein>
    <submittedName>
        <fullName evidence="1">Uncharacterized protein</fullName>
    </submittedName>
</protein>
<comment type="caution">
    <text evidence="1">The sequence shown here is derived from an EMBL/GenBank/DDBJ whole genome shotgun (WGS) entry which is preliminary data.</text>
</comment>
<reference evidence="1" key="1">
    <citation type="journal article" date="2015" name="Nature">
        <title>Complex archaea that bridge the gap between prokaryotes and eukaryotes.</title>
        <authorList>
            <person name="Spang A."/>
            <person name="Saw J.H."/>
            <person name="Jorgensen S.L."/>
            <person name="Zaremba-Niedzwiedzka K."/>
            <person name="Martijn J."/>
            <person name="Lind A.E."/>
            <person name="van Eijk R."/>
            <person name="Schleper C."/>
            <person name="Guy L."/>
            <person name="Ettema T.J."/>
        </authorList>
    </citation>
    <scope>NUCLEOTIDE SEQUENCE</scope>
</reference>
<proteinExistence type="predicted"/>
<sequence length="188" mass="20042">MAELEIVNGPLSVYWGPVGEGFPAADAAIAGNWLLIGTSGAHNYSEDGVSVNLEKSTEFFRALASPFPRKAFTPEADVMINFQMADITIAEMRLALNQNSVTVGGTVDSIQLDIGIDPTEIALLVRGVGKSPQFLGGNVQWDVPRVVEAGSRELSFVKGEPALVELNFQMIYDEGNPNPAGLMSAQTS</sequence>